<dbReference type="RefSeq" id="YP_007010539.1">
    <property type="nucleotide sequence ID" value="NC_019540.1"/>
</dbReference>
<organism evidence="1 2">
    <name type="scientific">Salinivibrio phage CW02</name>
    <dbReference type="NCBI Taxonomy" id="1161935"/>
    <lineage>
        <taxon>Viruses</taxon>
        <taxon>Duplodnaviria</taxon>
        <taxon>Heunggongvirae</taxon>
        <taxon>Uroviricota</taxon>
        <taxon>Caudoviricetes</taxon>
        <taxon>Zobellviridae</taxon>
        <taxon>Salinovirus</taxon>
        <taxon>Salinovirus utanense</taxon>
    </lineage>
</organism>
<name>H9D1F2_9CAUD</name>
<accession>H9D1F2</accession>
<dbReference type="Proteomes" id="UP000004791">
    <property type="component" value="Segment"/>
</dbReference>
<reference evidence="1 2" key="1">
    <citation type="journal article" date="2012" name="J. Virol.">
        <title>Sequence and structural characterization of great salt lake bacteriophage CW02, a member of the T7-like supergroup.</title>
        <authorList>
            <person name="Shen P.S."/>
            <person name="Domek M.J."/>
            <person name="Sanz-Garcia E."/>
            <person name="Makaju A."/>
            <person name="Taylor R.M."/>
            <person name="Hoggan R."/>
            <person name="Culumber M.D."/>
            <person name="Oberg C.J."/>
            <person name="Breakwell D.P."/>
            <person name="Prince J.T."/>
            <person name="Belnap D.M."/>
        </authorList>
    </citation>
    <scope>NUCLEOTIDE SEQUENCE [LARGE SCALE GENOMIC DNA]</scope>
</reference>
<protein>
    <submittedName>
        <fullName evidence="1">Uncharacterized protein</fullName>
    </submittedName>
</protein>
<dbReference type="EMBL" id="JQ446452">
    <property type="protein sequence ID" value="AFE86194.1"/>
    <property type="molecule type" value="Genomic_DNA"/>
</dbReference>
<sequence length="117" mass="13215">MSEKASKPCATVATQKSLKKKTKQGKLIMQKVDTYKGYDLFSDSEVAMVRAYNRVQTIVNIQESMGDDDCEGYLNCLDDVGKKEVALMARWIQREGKDNVVRYIANTVKPEQAKMEA</sequence>
<keyword evidence="2" id="KW-1185">Reference proteome</keyword>
<dbReference type="GeneID" id="14016713"/>
<evidence type="ECO:0000313" key="1">
    <source>
        <dbReference type="EMBL" id="AFE86194.1"/>
    </source>
</evidence>
<evidence type="ECO:0000313" key="2">
    <source>
        <dbReference type="Proteomes" id="UP000004791"/>
    </source>
</evidence>
<dbReference type="KEGG" id="vg:14016713"/>
<proteinExistence type="predicted"/>